<organism evidence="2 3">
    <name type="scientific">Streptomyces pseudogriseolus</name>
    <name type="common">Streptomyces gancidicus</name>
    <name type="synonym">Streptomyces rubiginosus</name>
    <dbReference type="NCBI Taxonomy" id="36817"/>
    <lineage>
        <taxon>Bacteria</taxon>
        <taxon>Bacillati</taxon>
        <taxon>Actinomycetota</taxon>
        <taxon>Actinomycetes</taxon>
        <taxon>Kitasatosporales</taxon>
        <taxon>Streptomycetaceae</taxon>
        <taxon>Streptomyces</taxon>
        <taxon>Streptomyces pseudogriseolus group</taxon>
    </lineage>
</organism>
<protein>
    <submittedName>
        <fullName evidence="2">Uncharacterized protein</fullName>
    </submittedName>
</protein>
<sequence>MTPGGRNWCIGAGQGESGQAGAGAEGVESGLQVFVPDDLVDDDRAAVVGVQRPVERVAELAGVDELLDGDAQGGAVPVEVQRDDRVSGRLRAAL</sequence>
<keyword evidence="3" id="KW-1185">Reference proteome</keyword>
<evidence type="ECO:0000256" key="1">
    <source>
        <dbReference type="SAM" id="MobiDB-lite"/>
    </source>
</evidence>
<evidence type="ECO:0000313" key="2">
    <source>
        <dbReference type="EMBL" id="GGS74033.1"/>
    </source>
</evidence>
<accession>A0ABQ2TMY6</accession>
<evidence type="ECO:0000313" key="3">
    <source>
        <dbReference type="Proteomes" id="UP000597853"/>
    </source>
</evidence>
<dbReference type="Proteomes" id="UP000597853">
    <property type="component" value="Unassembled WGS sequence"/>
</dbReference>
<comment type="caution">
    <text evidence="2">The sequence shown here is derived from an EMBL/GenBank/DDBJ whole genome shotgun (WGS) entry which is preliminary data.</text>
</comment>
<gene>
    <name evidence="2" type="ORF">GCM10010285_61010</name>
</gene>
<name>A0ABQ2TMY6_STREZ</name>
<proteinExistence type="predicted"/>
<feature type="region of interest" description="Disordered" evidence="1">
    <location>
        <begin position="1"/>
        <end position="24"/>
    </location>
</feature>
<dbReference type="EMBL" id="BMTX01000031">
    <property type="protein sequence ID" value="GGS74033.1"/>
    <property type="molecule type" value="Genomic_DNA"/>
</dbReference>
<reference evidence="3" key="1">
    <citation type="journal article" date="2019" name="Int. J. Syst. Evol. Microbiol.">
        <title>The Global Catalogue of Microorganisms (GCM) 10K type strain sequencing project: providing services to taxonomists for standard genome sequencing and annotation.</title>
        <authorList>
            <consortium name="The Broad Institute Genomics Platform"/>
            <consortium name="The Broad Institute Genome Sequencing Center for Infectious Disease"/>
            <person name="Wu L."/>
            <person name="Ma J."/>
        </authorList>
    </citation>
    <scope>NUCLEOTIDE SEQUENCE [LARGE SCALE GENOMIC DNA]</scope>
    <source>
        <strain evidence="3">JCM 4416</strain>
    </source>
</reference>
<feature type="compositionally biased region" description="Gly residues" evidence="1">
    <location>
        <begin position="12"/>
        <end position="24"/>
    </location>
</feature>